<dbReference type="InterPro" id="IPR000120">
    <property type="entry name" value="Amidase"/>
</dbReference>
<dbReference type="InterPro" id="IPR023631">
    <property type="entry name" value="Amidase_dom"/>
</dbReference>
<evidence type="ECO:0000256" key="4">
    <source>
        <dbReference type="ARBA" id="ARBA00022840"/>
    </source>
</evidence>
<dbReference type="GO" id="GO:0005524">
    <property type="term" value="F:ATP binding"/>
    <property type="evidence" value="ECO:0007669"/>
    <property type="project" value="UniProtKB-KW"/>
</dbReference>
<dbReference type="HAMAP" id="MF_00120">
    <property type="entry name" value="GatA"/>
    <property type="match status" value="1"/>
</dbReference>
<evidence type="ECO:0000313" key="9">
    <source>
        <dbReference type="EMBL" id="KKQ67099.1"/>
    </source>
</evidence>
<sequence length="462" mass="50199">MSDLTSLSLLQTIDALKENKFSESELNEAYLKRIQSLNPKLNAFLEVVNQTKGIPSGIKDIICTQGIKTTAGSKILSNFIPPYDATVIKKLKSQNVNIIGKLNNDEFAMGSSGENSAYGPTKNPWNLTKVPGGSSSGSAAAVAADLCVFSLGTDTGGSIRQPASLTGVVGLKPSYGRVSRYGSIAMASSLDQIGPFTKTVADARLVLEWISGPDGYDSNVVEIASPLRGLAMTSLRGGRLRRPTRQSLKGIKIGVPKEYFGEGLDKNVEKVVRNAIDQMVKLGVEVVEISLPHTQYAVEVYYTMMFSEVSSNLARFDGIRFGNSRDHFGDETKRRIMLGTFALSSGYYEAYFTKAAKVRTLIKQDFEKAFQKCDVIVGPVSPTVAWNLGEKISDPLMMYLSDVYTIPASLAGIPGLSVPCGFVDGLPVGLQILGKYMDEETILNVGEVYEKSTDWYKEKPKL</sequence>
<evidence type="ECO:0000256" key="5">
    <source>
        <dbReference type="ARBA" id="ARBA00022917"/>
    </source>
</evidence>
<evidence type="ECO:0000256" key="6">
    <source>
        <dbReference type="ARBA" id="ARBA00047407"/>
    </source>
</evidence>
<evidence type="ECO:0000256" key="3">
    <source>
        <dbReference type="ARBA" id="ARBA00022741"/>
    </source>
</evidence>
<dbReference type="Proteomes" id="UP000034235">
    <property type="component" value="Unassembled WGS sequence"/>
</dbReference>
<dbReference type="PATRIC" id="fig|1618422.5.peg.27"/>
<dbReference type="PANTHER" id="PTHR11895">
    <property type="entry name" value="TRANSAMIDASE"/>
    <property type="match status" value="1"/>
</dbReference>
<protein>
    <recommendedName>
        <fullName evidence="7">Glutamyl-tRNA(Gln) amidotransferase subunit A</fullName>
        <shortName evidence="7">Glu-ADT subunit A</shortName>
        <ecNumber evidence="7">6.3.5.7</ecNumber>
    </recommendedName>
</protein>
<keyword evidence="4 7" id="KW-0067">ATP-binding</keyword>
<dbReference type="PROSITE" id="PS00571">
    <property type="entry name" value="AMIDASES"/>
    <property type="match status" value="1"/>
</dbReference>
<dbReference type="InterPro" id="IPR004412">
    <property type="entry name" value="GatA"/>
</dbReference>
<dbReference type="Pfam" id="PF01425">
    <property type="entry name" value="Amidase"/>
    <property type="match status" value="1"/>
</dbReference>
<dbReference type="EMBL" id="LBUP01000001">
    <property type="protein sequence ID" value="KKQ67099.1"/>
    <property type="molecule type" value="Genomic_DNA"/>
</dbReference>
<dbReference type="GO" id="GO:0016740">
    <property type="term" value="F:transferase activity"/>
    <property type="evidence" value="ECO:0007669"/>
    <property type="project" value="UniProtKB-KW"/>
</dbReference>
<evidence type="ECO:0000256" key="1">
    <source>
        <dbReference type="ARBA" id="ARBA00008069"/>
    </source>
</evidence>
<organism evidence="9 10">
    <name type="scientific">Candidatus Daviesbacteria bacterium GW2011_GWA2_38_24</name>
    <dbReference type="NCBI Taxonomy" id="1618422"/>
    <lineage>
        <taxon>Bacteria</taxon>
        <taxon>Candidatus Daviesiibacteriota</taxon>
    </lineage>
</organism>
<comment type="catalytic activity">
    <reaction evidence="6 7">
        <text>L-glutamyl-tRNA(Gln) + L-glutamine + ATP + H2O = L-glutaminyl-tRNA(Gln) + L-glutamate + ADP + phosphate + H(+)</text>
        <dbReference type="Rhea" id="RHEA:17521"/>
        <dbReference type="Rhea" id="RHEA-COMP:9681"/>
        <dbReference type="Rhea" id="RHEA-COMP:9684"/>
        <dbReference type="ChEBI" id="CHEBI:15377"/>
        <dbReference type="ChEBI" id="CHEBI:15378"/>
        <dbReference type="ChEBI" id="CHEBI:29985"/>
        <dbReference type="ChEBI" id="CHEBI:30616"/>
        <dbReference type="ChEBI" id="CHEBI:43474"/>
        <dbReference type="ChEBI" id="CHEBI:58359"/>
        <dbReference type="ChEBI" id="CHEBI:78520"/>
        <dbReference type="ChEBI" id="CHEBI:78521"/>
        <dbReference type="ChEBI" id="CHEBI:456216"/>
        <dbReference type="EC" id="6.3.5.7"/>
    </reaction>
</comment>
<dbReference type="NCBIfam" id="TIGR00132">
    <property type="entry name" value="gatA"/>
    <property type="match status" value="1"/>
</dbReference>
<keyword evidence="3 7" id="KW-0547">Nucleotide-binding</keyword>
<dbReference type="SUPFAM" id="SSF75304">
    <property type="entry name" value="Amidase signature (AS) enzymes"/>
    <property type="match status" value="1"/>
</dbReference>
<evidence type="ECO:0000259" key="8">
    <source>
        <dbReference type="Pfam" id="PF01425"/>
    </source>
</evidence>
<feature type="active site" description="Charge relay system" evidence="7">
    <location>
        <position position="59"/>
    </location>
</feature>
<gene>
    <name evidence="7" type="primary">gatA</name>
    <name evidence="9" type="ORF">US86_C0001G0026</name>
</gene>
<dbReference type="AlphaFoldDB" id="A0A0G0M0D9"/>
<dbReference type="GO" id="GO:0030956">
    <property type="term" value="C:glutamyl-tRNA(Gln) amidotransferase complex"/>
    <property type="evidence" value="ECO:0007669"/>
    <property type="project" value="InterPro"/>
</dbReference>
<dbReference type="EC" id="6.3.5.7" evidence="7"/>
<evidence type="ECO:0000256" key="7">
    <source>
        <dbReference type="HAMAP-Rule" id="MF_00120"/>
    </source>
</evidence>
<keyword evidence="9" id="KW-0808">Transferase</keyword>
<dbReference type="InterPro" id="IPR020556">
    <property type="entry name" value="Amidase_CS"/>
</dbReference>
<evidence type="ECO:0000313" key="10">
    <source>
        <dbReference type="Proteomes" id="UP000034235"/>
    </source>
</evidence>
<dbReference type="PANTHER" id="PTHR11895:SF151">
    <property type="entry name" value="GLUTAMYL-TRNA(GLN) AMIDOTRANSFERASE SUBUNIT A"/>
    <property type="match status" value="1"/>
</dbReference>
<feature type="active site" description="Charge relay system" evidence="7">
    <location>
        <position position="134"/>
    </location>
</feature>
<dbReference type="GO" id="GO:0050567">
    <property type="term" value="F:glutaminyl-tRNA synthase (glutamine-hydrolyzing) activity"/>
    <property type="evidence" value="ECO:0007669"/>
    <property type="project" value="UniProtKB-UniRule"/>
</dbReference>
<comment type="function">
    <text evidence="7">Allows the formation of correctly charged Gln-tRNA(Gln) through the transamidation of misacylated Glu-tRNA(Gln) in organisms which lack glutaminyl-tRNA synthetase. The reaction takes place in the presence of glutamine and ATP through an activated gamma-phospho-Glu-tRNA(Gln).</text>
</comment>
<keyword evidence="5 7" id="KW-0648">Protein biosynthesis</keyword>
<feature type="active site" description="Acyl-ester intermediate" evidence="7">
    <location>
        <position position="158"/>
    </location>
</feature>
<accession>A0A0G0M0D9</accession>
<feature type="domain" description="Amidase" evidence="8">
    <location>
        <begin position="52"/>
        <end position="443"/>
    </location>
</feature>
<comment type="subunit">
    <text evidence="7">Heterotrimer of A, B and C subunits.</text>
</comment>
<proteinExistence type="inferred from homology"/>
<keyword evidence="2 7" id="KW-0436">Ligase</keyword>
<evidence type="ECO:0000256" key="2">
    <source>
        <dbReference type="ARBA" id="ARBA00022598"/>
    </source>
</evidence>
<dbReference type="Gene3D" id="3.90.1300.10">
    <property type="entry name" value="Amidase signature (AS) domain"/>
    <property type="match status" value="1"/>
</dbReference>
<dbReference type="InterPro" id="IPR036928">
    <property type="entry name" value="AS_sf"/>
</dbReference>
<name>A0A0G0M0D9_9BACT</name>
<dbReference type="GO" id="GO:0006412">
    <property type="term" value="P:translation"/>
    <property type="evidence" value="ECO:0007669"/>
    <property type="project" value="UniProtKB-UniRule"/>
</dbReference>
<comment type="caution">
    <text evidence="9">The sequence shown here is derived from an EMBL/GenBank/DDBJ whole genome shotgun (WGS) entry which is preliminary data.</text>
</comment>
<reference evidence="9 10" key="1">
    <citation type="journal article" date="2015" name="Nature">
        <title>rRNA introns, odd ribosomes, and small enigmatic genomes across a large radiation of phyla.</title>
        <authorList>
            <person name="Brown C.T."/>
            <person name="Hug L.A."/>
            <person name="Thomas B.C."/>
            <person name="Sharon I."/>
            <person name="Castelle C.J."/>
            <person name="Singh A."/>
            <person name="Wilkins M.J."/>
            <person name="Williams K.H."/>
            <person name="Banfield J.F."/>
        </authorList>
    </citation>
    <scope>NUCLEOTIDE SEQUENCE [LARGE SCALE GENOMIC DNA]</scope>
</reference>
<comment type="similarity">
    <text evidence="1 7">Belongs to the amidase family. GatA subfamily.</text>
</comment>